<feature type="compositionally biased region" description="Acidic residues" evidence="1">
    <location>
        <begin position="97"/>
        <end position="112"/>
    </location>
</feature>
<keyword evidence="3" id="KW-1185">Reference proteome</keyword>
<comment type="caution">
    <text evidence="2">The sequence shown here is derived from an EMBL/GenBank/DDBJ whole genome shotgun (WGS) entry which is preliminary data.</text>
</comment>
<feature type="compositionally biased region" description="Basic and acidic residues" evidence="1">
    <location>
        <begin position="166"/>
        <end position="178"/>
    </location>
</feature>
<reference evidence="2 3" key="1">
    <citation type="submission" date="2024-05" db="EMBL/GenBank/DDBJ databases">
        <title>A draft genome resource for the thread blight pathogen Marasmius tenuissimus strain MS-2.</title>
        <authorList>
            <person name="Yulfo-Soto G.E."/>
            <person name="Baruah I.K."/>
            <person name="Amoako-Attah I."/>
            <person name="Bukari Y."/>
            <person name="Meinhardt L.W."/>
            <person name="Bailey B.A."/>
            <person name="Cohen S.P."/>
        </authorList>
    </citation>
    <scope>NUCLEOTIDE SEQUENCE [LARGE SCALE GENOMIC DNA]</scope>
    <source>
        <strain evidence="2 3">MS-2</strain>
    </source>
</reference>
<evidence type="ECO:0000256" key="1">
    <source>
        <dbReference type="SAM" id="MobiDB-lite"/>
    </source>
</evidence>
<feature type="region of interest" description="Disordered" evidence="1">
    <location>
        <begin position="134"/>
        <end position="181"/>
    </location>
</feature>
<dbReference type="Proteomes" id="UP001437256">
    <property type="component" value="Unassembled WGS sequence"/>
</dbReference>
<evidence type="ECO:0000313" key="2">
    <source>
        <dbReference type="EMBL" id="KAL0058141.1"/>
    </source>
</evidence>
<gene>
    <name evidence="2" type="ORF">AAF712_015207</name>
</gene>
<sequence>MDMSSDSIEPLAPARMIQLANTYGVEKWLEPAYEALAERDEMIDANEAEMIGMKGVLVIMKARETRLRNEIRRVQGSEFRVDGGNRAPGENTGAISELEDPSAPESGGEEEPSLSALVVASEVPVNASFLSTTTGDVSIQEPPSEKQLLDQEHQQAHITSDADLSASDKEQQARKEDVQAGSLLVVQPQNLLPRDAPTVVNAPEPDWYEIDRMRSRDTDLCNTLMDELNSWNLRAGEKGFTKTVKRQRLAEIEAQAGSWNQTNEIQSPPIWFDQTNTHLLRRKRQGKPVFPLYPPRALTHHDF</sequence>
<name>A0ABR2ZB71_9AGAR</name>
<dbReference type="EMBL" id="JBBXMP010000359">
    <property type="protein sequence ID" value="KAL0058141.1"/>
    <property type="molecule type" value="Genomic_DNA"/>
</dbReference>
<evidence type="ECO:0000313" key="3">
    <source>
        <dbReference type="Proteomes" id="UP001437256"/>
    </source>
</evidence>
<protein>
    <submittedName>
        <fullName evidence="2">Uncharacterized protein</fullName>
    </submittedName>
</protein>
<feature type="compositionally biased region" description="Basic and acidic residues" evidence="1">
    <location>
        <begin position="143"/>
        <end position="155"/>
    </location>
</feature>
<organism evidence="2 3">
    <name type="scientific">Marasmius tenuissimus</name>
    <dbReference type="NCBI Taxonomy" id="585030"/>
    <lineage>
        <taxon>Eukaryota</taxon>
        <taxon>Fungi</taxon>
        <taxon>Dikarya</taxon>
        <taxon>Basidiomycota</taxon>
        <taxon>Agaricomycotina</taxon>
        <taxon>Agaricomycetes</taxon>
        <taxon>Agaricomycetidae</taxon>
        <taxon>Agaricales</taxon>
        <taxon>Marasmiineae</taxon>
        <taxon>Marasmiaceae</taxon>
        <taxon>Marasmius</taxon>
    </lineage>
</organism>
<feature type="region of interest" description="Disordered" evidence="1">
    <location>
        <begin position="79"/>
        <end position="114"/>
    </location>
</feature>
<accession>A0ABR2ZB71</accession>
<proteinExistence type="predicted"/>